<dbReference type="Proteomes" id="UP000785200">
    <property type="component" value="Unassembled WGS sequence"/>
</dbReference>
<protein>
    <recommendedName>
        <fullName evidence="1">2EXR domain-containing protein</fullName>
    </recommendedName>
</protein>
<keyword evidence="3" id="KW-1185">Reference proteome</keyword>
<feature type="domain" description="2EXR" evidence="1">
    <location>
        <begin position="22"/>
        <end position="103"/>
    </location>
</feature>
<dbReference type="Pfam" id="PF20150">
    <property type="entry name" value="2EXR"/>
    <property type="match status" value="1"/>
</dbReference>
<organism evidence="2 3">
    <name type="scientific">Hyphodiscus hymeniophilus</name>
    <dbReference type="NCBI Taxonomy" id="353542"/>
    <lineage>
        <taxon>Eukaryota</taxon>
        <taxon>Fungi</taxon>
        <taxon>Dikarya</taxon>
        <taxon>Ascomycota</taxon>
        <taxon>Pezizomycotina</taxon>
        <taxon>Leotiomycetes</taxon>
        <taxon>Helotiales</taxon>
        <taxon>Hyphodiscaceae</taxon>
        <taxon>Hyphodiscus</taxon>
    </lineage>
</organism>
<evidence type="ECO:0000259" key="1">
    <source>
        <dbReference type="Pfam" id="PF20150"/>
    </source>
</evidence>
<accession>A0A9P6VSK8</accession>
<sequence>MSNISPLPLVLRDMPAKGPSSFFLFPNLAPELRLKIWGHACAPRTVAVRYLPSSDKCVSSSSPPTILSVCHEAREEALLMYSLGFGTRSSPARIYFNPYRDTLYLPRHMAMGYEETLRDFKSLVADDDGVLDEVRSVAIDHVDVEVKRPWESYNKASLIRAFKKVEEVVLVLCQNDGRRNDWRKDVKFVHPRERVEEVLRFWVDFRQGFLLEEKGLEEVCREVGREYEKFVLPNVRIRDKVLF</sequence>
<dbReference type="OrthoDB" id="3513892at2759"/>
<gene>
    <name evidence="2" type="ORF">D0Z07_0297</name>
</gene>
<reference evidence="2" key="1">
    <citation type="submission" date="2019-07" db="EMBL/GenBank/DDBJ databases">
        <title>Hyphodiscus hymeniophilus genome sequencing and assembly.</title>
        <authorList>
            <person name="Kramer G."/>
            <person name="Nodwell J."/>
        </authorList>
    </citation>
    <scope>NUCLEOTIDE SEQUENCE</scope>
    <source>
        <strain evidence="2">ATCC 34498</strain>
    </source>
</reference>
<proteinExistence type="predicted"/>
<dbReference type="PANTHER" id="PTHR35910">
    <property type="entry name" value="2EXR DOMAIN-CONTAINING PROTEIN"/>
    <property type="match status" value="1"/>
</dbReference>
<evidence type="ECO:0000313" key="2">
    <source>
        <dbReference type="EMBL" id="KAG0653049.1"/>
    </source>
</evidence>
<name>A0A9P6VSK8_9HELO</name>
<dbReference type="EMBL" id="VNKQ01000002">
    <property type="protein sequence ID" value="KAG0653049.1"/>
    <property type="molecule type" value="Genomic_DNA"/>
</dbReference>
<comment type="caution">
    <text evidence="2">The sequence shown here is derived from an EMBL/GenBank/DDBJ whole genome shotgun (WGS) entry which is preliminary data.</text>
</comment>
<dbReference type="PANTHER" id="PTHR35910:SF6">
    <property type="entry name" value="2EXR DOMAIN-CONTAINING PROTEIN"/>
    <property type="match status" value="1"/>
</dbReference>
<dbReference type="InterPro" id="IPR045518">
    <property type="entry name" value="2EXR"/>
</dbReference>
<dbReference type="AlphaFoldDB" id="A0A9P6VSK8"/>
<evidence type="ECO:0000313" key="3">
    <source>
        <dbReference type="Proteomes" id="UP000785200"/>
    </source>
</evidence>